<dbReference type="RefSeq" id="WP_087706940.1">
    <property type="nucleotide sequence ID" value="NZ_JAKYXK010000033.1"/>
</dbReference>
<dbReference type="InterPro" id="IPR049874">
    <property type="entry name" value="ROK_cs"/>
</dbReference>
<dbReference type="PANTHER" id="PTHR18964">
    <property type="entry name" value="ROK (REPRESSOR, ORF, KINASE) FAMILY"/>
    <property type="match status" value="1"/>
</dbReference>
<keyword evidence="2" id="KW-0808">Transferase</keyword>
<organism evidence="2 3">
    <name type="scientific">Chryseobacterium mucoviscidosis</name>
    <dbReference type="NCBI Taxonomy" id="1945581"/>
    <lineage>
        <taxon>Bacteria</taxon>
        <taxon>Pseudomonadati</taxon>
        <taxon>Bacteroidota</taxon>
        <taxon>Flavobacteriia</taxon>
        <taxon>Flavobacteriales</taxon>
        <taxon>Weeksellaceae</taxon>
        <taxon>Chryseobacterium group</taxon>
        <taxon>Chryseobacterium</taxon>
    </lineage>
</organism>
<dbReference type="GO" id="GO:0016301">
    <property type="term" value="F:kinase activity"/>
    <property type="evidence" value="ECO:0007669"/>
    <property type="project" value="UniProtKB-KW"/>
</dbReference>
<comment type="similarity">
    <text evidence="1">Belongs to the ROK (NagC/XylR) family.</text>
</comment>
<dbReference type="InterPro" id="IPR043129">
    <property type="entry name" value="ATPase_NBD"/>
</dbReference>
<evidence type="ECO:0000313" key="2">
    <source>
        <dbReference type="EMBL" id="OVE60330.1"/>
    </source>
</evidence>
<dbReference type="SUPFAM" id="SSF53067">
    <property type="entry name" value="Actin-like ATPase domain"/>
    <property type="match status" value="1"/>
</dbReference>
<dbReference type="Gene3D" id="3.30.420.40">
    <property type="match status" value="2"/>
</dbReference>
<dbReference type="AlphaFoldDB" id="A0A202C9C8"/>
<dbReference type="Pfam" id="PF00480">
    <property type="entry name" value="ROK"/>
    <property type="match status" value="1"/>
</dbReference>
<sequence>MSLVDLSKNVALGIDIGGTNTKFGVVNHRGEVLEKGNIRTDAYPTVEEYIDALYEAVHPLIESHGKEKNFDGIGVGAPNANYYTGTIEQAPNLPWKGTIPFAELMSAKFGLPCTITNDANAAAIGEMLFGAARGMKDFIMITLGTGVGSGIVAGGKLIYGHDGFAGELGHTIVKPGGRKHWSTGSEGCLEAYASATGIAITAKKMRAEFPESLLNQYPEESINSKTVHECAIQGDPISIEVFRYTGQKLGEALANFVMFSSPEAILLFGGVIKAGDFILKPTKLHMERNLLPIFRNKVKLVFSELDEADAAILGASALVWEK</sequence>
<gene>
    <name evidence="2" type="ORF">B0E34_03945</name>
</gene>
<dbReference type="Proteomes" id="UP000196355">
    <property type="component" value="Unassembled WGS sequence"/>
</dbReference>
<keyword evidence="2" id="KW-0418">Kinase</keyword>
<dbReference type="PANTHER" id="PTHR18964:SF149">
    <property type="entry name" value="BIFUNCTIONAL UDP-N-ACETYLGLUCOSAMINE 2-EPIMERASE_N-ACETYLMANNOSAMINE KINASE"/>
    <property type="match status" value="1"/>
</dbReference>
<dbReference type="CDD" id="cd23763">
    <property type="entry name" value="ASKHA_ATPase_ROK"/>
    <property type="match status" value="1"/>
</dbReference>
<dbReference type="EMBL" id="MVAG01000080">
    <property type="protein sequence ID" value="OVE60330.1"/>
    <property type="molecule type" value="Genomic_DNA"/>
</dbReference>
<evidence type="ECO:0000313" key="3">
    <source>
        <dbReference type="Proteomes" id="UP000196355"/>
    </source>
</evidence>
<keyword evidence="3" id="KW-1185">Reference proteome</keyword>
<reference evidence="3" key="1">
    <citation type="submission" date="2017-02" db="EMBL/GenBank/DDBJ databases">
        <authorList>
            <person name="Tetz G."/>
            <person name="Tetz V."/>
        </authorList>
    </citation>
    <scope>NUCLEOTIDE SEQUENCE [LARGE SCALE GENOMIC DNA]</scope>
    <source>
        <strain evidence="3">VT16-26</strain>
    </source>
</reference>
<dbReference type="PROSITE" id="PS01125">
    <property type="entry name" value="ROK"/>
    <property type="match status" value="1"/>
</dbReference>
<dbReference type="InterPro" id="IPR000600">
    <property type="entry name" value="ROK"/>
</dbReference>
<name>A0A202C9C8_9FLAO</name>
<comment type="caution">
    <text evidence="2">The sequence shown here is derived from an EMBL/GenBank/DDBJ whole genome shotgun (WGS) entry which is preliminary data.</text>
</comment>
<evidence type="ECO:0000256" key="1">
    <source>
        <dbReference type="ARBA" id="ARBA00006479"/>
    </source>
</evidence>
<protein>
    <submittedName>
        <fullName evidence="2">Glucokinase</fullName>
    </submittedName>
</protein>
<proteinExistence type="inferred from homology"/>
<accession>A0A202C9C8</accession>